<dbReference type="Gene3D" id="2.130.10.10">
    <property type="entry name" value="YVTN repeat-like/Quinoprotein amine dehydrogenase"/>
    <property type="match status" value="2"/>
</dbReference>
<dbReference type="PROSITE" id="PS50294">
    <property type="entry name" value="WD_REPEATS_REGION"/>
    <property type="match status" value="1"/>
</dbReference>
<dbReference type="GO" id="GO:0006364">
    <property type="term" value="P:rRNA processing"/>
    <property type="evidence" value="ECO:0007669"/>
    <property type="project" value="TreeGrafter"/>
</dbReference>
<dbReference type="STRING" id="478820.A0A196SQ87"/>
<name>A0A196SQ87_BLAHN</name>
<evidence type="ECO:0000256" key="2">
    <source>
        <dbReference type="ARBA" id="ARBA00022737"/>
    </source>
</evidence>
<evidence type="ECO:0000256" key="4">
    <source>
        <dbReference type="SAM" id="Coils"/>
    </source>
</evidence>
<keyword evidence="4" id="KW-0175">Coiled coil</keyword>
<dbReference type="PANTHER" id="PTHR18763">
    <property type="entry name" value="WD-REPEAT PROTEIN 18"/>
    <property type="match status" value="1"/>
</dbReference>
<accession>A0A196SQ87</accession>
<dbReference type="InterPro" id="IPR001680">
    <property type="entry name" value="WD40_rpt"/>
</dbReference>
<evidence type="ECO:0000256" key="1">
    <source>
        <dbReference type="ARBA" id="ARBA00022574"/>
    </source>
</evidence>
<keyword evidence="2" id="KW-0677">Repeat</keyword>
<dbReference type="PANTHER" id="PTHR18763:SF0">
    <property type="entry name" value="WD REPEAT-CONTAINING PROTEIN 18"/>
    <property type="match status" value="1"/>
</dbReference>
<keyword evidence="6" id="KW-1185">Reference proteome</keyword>
<dbReference type="GO" id="GO:0005656">
    <property type="term" value="C:nuclear pre-replicative complex"/>
    <property type="evidence" value="ECO:0007669"/>
    <property type="project" value="TreeGrafter"/>
</dbReference>
<protein>
    <submittedName>
        <fullName evidence="5">Uncharacterized protein</fullName>
    </submittedName>
</protein>
<dbReference type="InterPro" id="IPR019775">
    <property type="entry name" value="WD40_repeat_CS"/>
</dbReference>
<dbReference type="InterPro" id="IPR036322">
    <property type="entry name" value="WD40_repeat_dom_sf"/>
</dbReference>
<dbReference type="Pfam" id="PF00400">
    <property type="entry name" value="WD40"/>
    <property type="match status" value="4"/>
</dbReference>
<dbReference type="EMBL" id="LXWW01000012">
    <property type="protein sequence ID" value="OAO17949.1"/>
    <property type="molecule type" value="Genomic_DNA"/>
</dbReference>
<dbReference type="PROSITE" id="PS00678">
    <property type="entry name" value="WD_REPEATS_1"/>
    <property type="match status" value="2"/>
</dbReference>
<dbReference type="InterPro" id="IPR045227">
    <property type="entry name" value="WDR18/Ipi3/RID3"/>
</dbReference>
<feature type="repeat" description="WD" evidence="3">
    <location>
        <begin position="177"/>
        <end position="217"/>
    </location>
</feature>
<evidence type="ECO:0000313" key="6">
    <source>
        <dbReference type="Proteomes" id="UP000078348"/>
    </source>
</evidence>
<dbReference type="PROSITE" id="PS50082">
    <property type="entry name" value="WD_REPEATS_2"/>
    <property type="match status" value="3"/>
</dbReference>
<feature type="repeat" description="WD" evidence="3">
    <location>
        <begin position="124"/>
        <end position="157"/>
    </location>
</feature>
<dbReference type="SUPFAM" id="SSF50978">
    <property type="entry name" value="WD40 repeat-like"/>
    <property type="match status" value="1"/>
</dbReference>
<evidence type="ECO:0000256" key="3">
    <source>
        <dbReference type="PROSITE-ProRule" id="PRU00221"/>
    </source>
</evidence>
<dbReference type="GO" id="GO:0006261">
    <property type="term" value="P:DNA-templated DNA replication"/>
    <property type="evidence" value="ECO:0007669"/>
    <property type="project" value="TreeGrafter"/>
</dbReference>
<dbReference type="Proteomes" id="UP000078348">
    <property type="component" value="Unassembled WGS sequence"/>
</dbReference>
<organism evidence="5 6">
    <name type="scientific">Blastocystis sp. subtype 1 (strain ATCC 50177 / NandII)</name>
    <dbReference type="NCBI Taxonomy" id="478820"/>
    <lineage>
        <taxon>Eukaryota</taxon>
        <taxon>Sar</taxon>
        <taxon>Stramenopiles</taxon>
        <taxon>Bigyra</taxon>
        <taxon>Opalozoa</taxon>
        <taxon>Opalinata</taxon>
        <taxon>Blastocystidae</taxon>
        <taxon>Blastocystis</taxon>
    </lineage>
</organism>
<dbReference type="InterPro" id="IPR015943">
    <property type="entry name" value="WD40/YVTN_repeat-like_dom_sf"/>
</dbReference>
<dbReference type="PRINTS" id="PR00320">
    <property type="entry name" value="GPROTEINBRPT"/>
</dbReference>
<comment type="caution">
    <text evidence="5">The sequence shown here is derived from an EMBL/GenBank/DDBJ whole genome shotgun (WGS) entry which is preliminary data.</text>
</comment>
<dbReference type="OrthoDB" id="756370at2759"/>
<feature type="repeat" description="WD" evidence="3">
    <location>
        <begin position="271"/>
        <end position="312"/>
    </location>
</feature>
<keyword evidence="1 3" id="KW-0853">WD repeat</keyword>
<gene>
    <name evidence="5" type="ORF">AV274_0282</name>
</gene>
<dbReference type="GO" id="GO:0120330">
    <property type="term" value="C:rixosome complex"/>
    <property type="evidence" value="ECO:0007669"/>
    <property type="project" value="TreeGrafter"/>
</dbReference>
<dbReference type="SMART" id="SM00320">
    <property type="entry name" value="WD40"/>
    <property type="match status" value="5"/>
</dbReference>
<sequence length="455" mass="49787">MFKEVVVSTSLKENTINIWDLNSCSNIFEFKENCGIHNGTALIRIANLDDDYGLYPQSIYSIQSTKPLINAWKYGKPSPIFRNSMGERMTCLCASSDGAFLFGGSFSGKLYVWCVSSGDLLNIVDAHYKGVTVIRCLPDMSSIITGGDDGLIRQWSMAELIGGLDDVNSIIRPLWTASDHALGITDLVLNSGMYLVSSSLDKTIRVWNLFSHQLISTITTPSIPRCLCLTHTESRCYAGFADGSISILDFGQPLEANVIGGSGGENEQRLKSGHEDSVTCLAITSDDRFVISGGKDGRVFVWDASSLQMIKEYKGGNASAKGGDAGSKDKDNQDESIVFLEVMPYPTLLFENENLLYPLKALKKFKTTVMNSFEPTLSMSPVTEESGNGGGVRYVGGESMQSGAPVVLPTVEEAPKAEEKTDLEAENAKLKELSEKWKNVAERMYQQLVTMQETK</sequence>
<feature type="coiled-coil region" evidence="4">
    <location>
        <begin position="416"/>
        <end position="443"/>
    </location>
</feature>
<proteinExistence type="predicted"/>
<dbReference type="AlphaFoldDB" id="A0A196SQ87"/>
<dbReference type="InterPro" id="IPR020472">
    <property type="entry name" value="WD40_PAC1"/>
</dbReference>
<evidence type="ECO:0000313" key="5">
    <source>
        <dbReference type="EMBL" id="OAO17949.1"/>
    </source>
</evidence>
<reference evidence="5 6" key="1">
    <citation type="submission" date="2016-05" db="EMBL/GenBank/DDBJ databases">
        <title>Nuclear genome of Blastocystis sp. subtype 1 NandII.</title>
        <authorList>
            <person name="Gentekaki E."/>
            <person name="Curtis B."/>
            <person name="Stairs C."/>
            <person name="Eme L."/>
            <person name="Herman E."/>
            <person name="Klimes V."/>
            <person name="Arias M.C."/>
            <person name="Elias M."/>
            <person name="Hilliou F."/>
            <person name="Klute M."/>
            <person name="Malik S.-B."/>
            <person name="Pightling A."/>
            <person name="Rachubinski R."/>
            <person name="Salas D."/>
            <person name="Schlacht A."/>
            <person name="Suga H."/>
            <person name="Archibald J."/>
            <person name="Ball S.G."/>
            <person name="Clark G."/>
            <person name="Dacks J."/>
            <person name="Van Der Giezen M."/>
            <person name="Tsaousis A."/>
            <person name="Roger A."/>
        </authorList>
    </citation>
    <scope>NUCLEOTIDE SEQUENCE [LARGE SCALE GENOMIC DNA]</scope>
    <source>
        <strain evidence="6">ATCC 50177 / NandII</strain>
    </source>
</reference>